<evidence type="ECO:0000256" key="2">
    <source>
        <dbReference type="ARBA" id="ARBA00007615"/>
    </source>
</evidence>
<dbReference type="SUPFAM" id="SSF89392">
    <property type="entry name" value="Prokaryotic lipoproteins and lipoprotein localization factors"/>
    <property type="match status" value="1"/>
</dbReference>
<evidence type="ECO:0000256" key="10">
    <source>
        <dbReference type="HAMAP-Rule" id="MF_00240"/>
    </source>
</evidence>
<evidence type="ECO:0000256" key="4">
    <source>
        <dbReference type="ARBA" id="ARBA00014035"/>
    </source>
</evidence>
<evidence type="ECO:0000256" key="5">
    <source>
        <dbReference type="ARBA" id="ARBA00022448"/>
    </source>
</evidence>
<comment type="subunit">
    <text evidence="3 10">Monomer.</text>
</comment>
<sequence precursor="true">MMKLVKLLPWLCLFATPVWADDAADLRNQLAKISQFSAHFEQTVLDAQGKILQKSSGEMLVARPDRFRWDTRQPDENLIVSDGKDVWVYDPFVEQVSVLKLGKAIENTPFLLITSSNPQIWQQYQVHQENGSYMVTSRNKNQRIESLRIVFDEQGRLSRFEVDESQGQRSEFQLSAFNLSPQVTASVFSFKVPDGVTIDDQR</sequence>
<comment type="function">
    <text evidence="10">Participates in the translocation of lipoproteins from the inner membrane to the outer membrane. Only forms a complex with a lipoprotein if the residue after the N-terminal Cys is not an aspartate (The Asp acts as a targeting signal to indicate that the lipoprotein should stay in the inner membrane).</text>
</comment>
<evidence type="ECO:0000256" key="6">
    <source>
        <dbReference type="ARBA" id="ARBA00022729"/>
    </source>
</evidence>
<evidence type="ECO:0000256" key="1">
    <source>
        <dbReference type="ARBA" id="ARBA00004418"/>
    </source>
</evidence>
<dbReference type="RefSeq" id="WP_377152065.1">
    <property type="nucleotide sequence ID" value="NZ_JBHSAF010000010.1"/>
</dbReference>
<evidence type="ECO:0000256" key="8">
    <source>
        <dbReference type="ARBA" id="ARBA00022927"/>
    </source>
</evidence>
<evidence type="ECO:0000256" key="3">
    <source>
        <dbReference type="ARBA" id="ARBA00011245"/>
    </source>
</evidence>
<protein>
    <recommendedName>
        <fullName evidence="4 10">Outer-membrane lipoprotein carrier protein</fullName>
    </recommendedName>
</protein>
<dbReference type="CDD" id="cd16325">
    <property type="entry name" value="LolA"/>
    <property type="match status" value="1"/>
</dbReference>
<dbReference type="Pfam" id="PF03548">
    <property type="entry name" value="LolA"/>
    <property type="match status" value="1"/>
</dbReference>
<dbReference type="InterPro" id="IPR004564">
    <property type="entry name" value="OM_lipoprot_carrier_LolA-like"/>
</dbReference>
<dbReference type="PANTHER" id="PTHR35869:SF1">
    <property type="entry name" value="OUTER-MEMBRANE LIPOPROTEIN CARRIER PROTEIN"/>
    <property type="match status" value="1"/>
</dbReference>
<accession>A0ABV8CNS3</accession>
<keyword evidence="5 10" id="KW-0813">Transport</keyword>
<evidence type="ECO:0000313" key="12">
    <source>
        <dbReference type="Proteomes" id="UP001595692"/>
    </source>
</evidence>
<dbReference type="PANTHER" id="PTHR35869">
    <property type="entry name" value="OUTER-MEMBRANE LIPOPROTEIN CARRIER PROTEIN"/>
    <property type="match status" value="1"/>
</dbReference>
<dbReference type="NCBIfam" id="TIGR00547">
    <property type="entry name" value="lolA"/>
    <property type="match status" value="1"/>
</dbReference>
<dbReference type="HAMAP" id="MF_00240">
    <property type="entry name" value="LolA"/>
    <property type="match status" value="1"/>
</dbReference>
<feature type="chain" id="PRO_5044945760" description="Outer-membrane lipoprotein carrier protein" evidence="10">
    <location>
        <begin position="21"/>
        <end position="202"/>
    </location>
</feature>
<gene>
    <name evidence="10 11" type="primary">lolA</name>
    <name evidence="11" type="ORF">ACFOSS_09340</name>
</gene>
<comment type="subcellular location">
    <subcellularLocation>
        <location evidence="1 10">Periplasm</location>
    </subcellularLocation>
</comment>
<dbReference type="Gene3D" id="2.50.20.10">
    <property type="entry name" value="Lipoprotein localisation LolA/LolB/LppX"/>
    <property type="match status" value="1"/>
</dbReference>
<dbReference type="InterPro" id="IPR029046">
    <property type="entry name" value="LolA/LolB/LppX"/>
</dbReference>
<dbReference type="InterPro" id="IPR018323">
    <property type="entry name" value="OM_lipoprot_carrier_LolA_Pbac"/>
</dbReference>
<dbReference type="EMBL" id="JBHSAF010000010">
    <property type="protein sequence ID" value="MFC3913670.1"/>
    <property type="molecule type" value="Genomic_DNA"/>
</dbReference>
<keyword evidence="7 10" id="KW-0574">Periplasm</keyword>
<comment type="caution">
    <text evidence="11">The sequence shown here is derived from an EMBL/GenBank/DDBJ whole genome shotgun (WGS) entry which is preliminary data.</text>
</comment>
<keyword evidence="6 10" id="KW-0732">Signal</keyword>
<proteinExistence type="inferred from homology"/>
<keyword evidence="11" id="KW-0449">Lipoprotein</keyword>
<evidence type="ECO:0000313" key="11">
    <source>
        <dbReference type="EMBL" id="MFC3913670.1"/>
    </source>
</evidence>
<keyword evidence="12" id="KW-1185">Reference proteome</keyword>
<organism evidence="11 12">
    <name type="scientific">Pseudaeromonas sharmana</name>
    <dbReference type="NCBI Taxonomy" id="328412"/>
    <lineage>
        <taxon>Bacteria</taxon>
        <taxon>Pseudomonadati</taxon>
        <taxon>Pseudomonadota</taxon>
        <taxon>Gammaproteobacteria</taxon>
        <taxon>Aeromonadales</taxon>
        <taxon>Aeromonadaceae</taxon>
        <taxon>Pseudaeromonas</taxon>
    </lineage>
</organism>
<dbReference type="Proteomes" id="UP001595692">
    <property type="component" value="Unassembled WGS sequence"/>
</dbReference>
<evidence type="ECO:0000256" key="9">
    <source>
        <dbReference type="ARBA" id="ARBA00023186"/>
    </source>
</evidence>
<name>A0ABV8CNS3_9GAMM</name>
<comment type="similarity">
    <text evidence="2 10">Belongs to the LolA family.</text>
</comment>
<keyword evidence="9 10" id="KW-0143">Chaperone</keyword>
<evidence type="ECO:0000256" key="7">
    <source>
        <dbReference type="ARBA" id="ARBA00022764"/>
    </source>
</evidence>
<reference evidence="12" key="1">
    <citation type="journal article" date="2019" name="Int. J. Syst. Evol. Microbiol.">
        <title>The Global Catalogue of Microorganisms (GCM) 10K type strain sequencing project: providing services to taxonomists for standard genome sequencing and annotation.</title>
        <authorList>
            <consortium name="The Broad Institute Genomics Platform"/>
            <consortium name="The Broad Institute Genome Sequencing Center for Infectious Disease"/>
            <person name="Wu L."/>
            <person name="Ma J."/>
        </authorList>
    </citation>
    <scope>NUCLEOTIDE SEQUENCE [LARGE SCALE GENOMIC DNA]</scope>
    <source>
        <strain evidence="12">CCUG 54939</strain>
    </source>
</reference>
<keyword evidence="8 10" id="KW-0653">Protein transport</keyword>
<feature type="signal peptide" evidence="10">
    <location>
        <begin position="1"/>
        <end position="20"/>
    </location>
</feature>